<dbReference type="EMBL" id="MOOB01000019">
    <property type="protein sequence ID" value="OQE87648.1"/>
    <property type="molecule type" value="Genomic_DNA"/>
</dbReference>
<comment type="caution">
    <text evidence="1">The sequence shown here is derived from an EMBL/GenBank/DDBJ whole genome shotgun (WGS) entry which is preliminary data.</text>
</comment>
<protein>
    <submittedName>
        <fullName evidence="1">Uncharacterized protein</fullName>
    </submittedName>
</protein>
<evidence type="ECO:0000313" key="2">
    <source>
        <dbReference type="Proteomes" id="UP000191691"/>
    </source>
</evidence>
<proteinExistence type="predicted"/>
<keyword evidence="2" id="KW-1185">Reference proteome</keyword>
<organism evidence="1 2">
    <name type="scientific">Penicillium nalgiovense</name>
    <dbReference type="NCBI Taxonomy" id="60175"/>
    <lineage>
        <taxon>Eukaryota</taxon>
        <taxon>Fungi</taxon>
        <taxon>Dikarya</taxon>
        <taxon>Ascomycota</taxon>
        <taxon>Pezizomycotina</taxon>
        <taxon>Eurotiomycetes</taxon>
        <taxon>Eurotiomycetidae</taxon>
        <taxon>Eurotiales</taxon>
        <taxon>Aspergillaceae</taxon>
        <taxon>Penicillium</taxon>
    </lineage>
</organism>
<evidence type="ECO:0000313" key="1">
    <source>
        <dbReference type="EMBL" id="OQE87648.1"/>
    </source>
</evidence>
<reference evidence="2" key="1">
    <citation type="journal article" date="2017" name="Nat. Microbiol.">
        <title>Global analysis of biosynthetic gene clusters reveals vast potential of secondary metabolite production in Penicillium species.</title>
        <authorList>
            <person name="Nielsen J.C."/>
            <person name="Grijseels S."/>
            <person name="Prigent S."/>
            <person name="Ji B."/>
            <person name="Dainat J."/>
            <person name="Nielsen K.F."/>
            <person name="Frisvad J.C."/>
            <person name="Workman M."/>
            <person name="Nielsen J."/>
        </authorList>
    </citation>
    <scope>NUCLEOTIDE SEQUENCE [LARGE SCALE GENOMIC DNA]</scope>
    <source>
        <strain evidence="2">IBT 13039</strain>
    </source>
</reference>
<dbReference type="OMA" id="WRIEYSH"/>
<sequence length="186" mass="20937">MSMAFRDVSNRPLVKHLGWSWRPGQINLYFADFKSSGSNYGNIPDVVGLQDVAGNTTTKMVGESKVPWVDDHNLQAAVYDLPSLRQKTAQPVQDMRALGCEYGFISTYNHTIFLRQFQSPSGDWEVWYSPPISSSSYYLPTVPNPQGTYLVLPRVSMKQCMFYVCTLASAANPVNNQTAPWVIYTH</sequence>
<name>A0A1V6YK21_PENNA</name>
<gene>
    <name evidence="1" type="ORF">PENNAL_c0019G08784</name>
</gene>
<dbReference type="Proteomes" id="UP000191691">
    <property type="component" value="Unassembled WGS sequence"/>
</dbReference>
<accession>A0A1V6YK21</accession>
<dbReference type="AlphaFoldDB" id="A0A1V6YK21"/>